<keyword evidence="1" id="KW-0805">Transcription regulation</keyword>
<dbReference type="Pfam" id="PF01022">
    <property type="entry name" value="HTH_5"/>
    <property type="match status" value="1"/>
</dbReference>
<keyword evidence="2" id="KW-0238">DNA-binding</keyword>
<evidence type="ECO:0000256" key="1">
    <source>
        <dbReference type="ARBA" id="ARBA00023015"/>
    </source>
</evidence>
<dbReference type="RefSeq" id="WP_341470700.1">
    <property type="nucleotide sequence ID" value="NZ_CP128400.1"/>
</dbReference>
<dbReference type="InterPro" id="IPR036390">
    <property type="entry name" value="WH_DNA-bd_sf"/>
</dbReference>
<keyword evidence="8" id="KW-1185">Reference proteome</keyword>
<protein>
    <submittedName>
        <fullName evidence="5">Helix-turn-helix transcriptional regulator</fullName>
    </submittedName>
    <submittedName>
        <fullName evidence="6">Metalloregulator ArsR/SmtB family transcription factor</fullName>
    </submittedName>
</protein>
<dbReference type="GO" id="GO:0003700">
    <property type="term" value="F:DNA-binding transcription factor activity"/>
    <property type="evidence" value="ECO:0007669"/>
    <property type="project" value="InterPro"/>
</dbReference>
<sequence>MIKKLIATIQNEGCCTPANRSNVDSGQIEAAAQLFAALADSTRLGILNLLAQNPEEVCVCDITDSFKLGQPTISHHLKILREAGLVMGVKRGKWVHYSLIKEKYREVQAILERVYNTIG</sequence>
<dbReference type="SMART" id="SM00418">
    <property type="entry name" value="HTH_ARSR"/>
    <property type="match status" value="1"/>
</dbReference>
<gene>
    <name evidence="5" type="ORF">HXX08_23645</name>
    <name evidence="6" type="ORF">OZ401_004414</name>
</gene>
<keyword evidence="3" id="KW-0804">Transcription</keyword>
<dbReference type="NCBIfam" id="NF033788">
    <property type="entry name" value="HTH_metalloreg"/>
    <property type="match status" value="1"/>
</dbReference>
<reference evidence="5 7" key="1">
    <citation type="submission" date="2020-06" db="EMBL/GenBank/DDBJ databases">
        <title>Anoxygenic phototrophic Chloroflexota member uses a Type I reaction center.</title>
        <authorList>
            <person name="Tsuji J.M."/>
            <person name="Shaw N.A."/>
            <person name="Nagashima S."/>
            <person name="Venkiteswaran J."/>
            <person name="Schiff S.L."/>
            <person name="Hanada S."/>
            <person name="Tank M."/>
            <person name="Neufeld J.D."/>
        </authorList>
    </citation>
    <scope>NUCLEOTIDE SEQUENCE [LARGE SCALE GENOMIC DNA]</scope>
    <source>
        <strain evidence="5">L227-S17</strain>
    </source>
</reference>
<feature type="domain" description="HTH arsR-type" evidence="4">
    <location>
        <begin position="23"/>
        <end position="119"/>
    </location>
</feature>
<name>A0A8T7M9R3_9CHLR</name>
<accession>A0A8T7M9R3</accession>
<evidence type="ECO:0000313" key="5">
    <source>
        <dbReference type="EMBL" id="NWJ48865.1"/>
    </source>
</evidence>
<dbReference type="AlphaFoldDB" id="A0A8T7M9R3"/>
<dbReference type="InterPro" id="IPR011991">
    <property type="entry name" value="ArsR-like_HTH"/>
</dbReference>
<proteinExistence type="predicted"/>
<organism evidence="5 7">
    <name type="scientific">Candidatus Chlorohelix allophototropha</name>
    <dbReference type="NCBI Taxonomy" id="3003348"/>
    <lineage>
        <taxon>Bacteria</taxon>
        <taxon>Bacillati</taxon>
        <taxon>Chloroflexota</taxon>
        <taxon>Chloroflexia</taxon>
        <taxon>Candidatus Chloroheliales</taxon>
        <taxon>Candidatus Chloroheliaceae</taxon>
        <taxon>Candidatus Chlorohelix</taxon>
    </lineage>
</organism>
<evidence type="ECO:0000313" key="8">
    <source>
        <dbReference type="Proteomes" id="UP001431572"/>
    </source>
</evidence>
<dbReference type="InterPro" id="IPR036388">
    <property type="entry name" value="WH-like_DNA-bd_sf"/>
</dbReference>
<evidence type="ECO:0000256" key="3">
    <source>
        <dbReference type="ARBA" id="ARBA00023163"/>
    </source>
</evidence>
<dbReference type="PRINTS" id="PR00778">
    <property type="entry name" value="HTHARSR"/>
</dbReference>
<evidence type="ECO:0000313" key="6">
    <source>
        <dbReference type="EMBL" id="WJW68796.1"/>
    </source>
</evidence>
<evidence type="ECO:0000313" key="7">
    <source>
        <dbReference type="Proteomes" id="UP000521676"/>
    </source>
</evidence>
<dbReference type="InterPro" id="IPR001845">
    <property type="entry name" value="HTH_ArsR_DNA-bd_dom"/>
</dbReference>
<dbReference type="SUPFAM" id="SSF46785">
    <property type="entry name" value="Winged helix' DNA-binding domain"/>
    <property type="match status" value="1"/>
</dbReference>
<dbReference type="Proteomes" id="UP001431572">
    <property type="component" value="Chromosome 2"/>
</dbReference>
<reference evidence="6" key="2">
    <citation type="journal article" date="2024" name="Nature">
        <title>Anoxygenic phototroph of the Chloroflexota uses a type I reaction centre.</title>
        <authorList>
            <person name="Tsuji J.M."/>
            <person name="Shaw N.A."/>
            <person name="Nagashima S."/>
            <person name="Venkiteswaran J.J."/>
            <person name="Schiff S.L."/>
            <person name="Watanabe T."/>
            <person name="Fukui M."/>
            <person name="Hanada S."/>
            <person name="Tank M."/>
            <person name="Neufeld J.D."/>
        </authorList>
    </citation>
    <scope>NUCLEOTIDE SEQUENCE</scope>
    <source>
        <strain evidence="6">L227-S17</strain>
    </source>
</reference>
<dbReference type="PANTHER" id="PTHR43132">
    <property type="entry name" value="ARSENICAL RESISTANCE OPERON REPRESSOR ARSR-RELATED"/>
    <property type="match status" value="1"/>
</dbReference>
<dbReference type="EMBL" id="CP128400">
    <property type="protein sequence ID" value="WJW68796.1"/>
    <property type="molecule type" value="Genomic_DNA"/>
</dbReference>
<dbReference type="PANTHER" id="PTHR43132:SF2">
    <property type="entry name" value="ARSENICAL RESISTANCE OPERON REPRESSOR ARSR-RELATED"/>
    <property type="match status" value="1"/>
</dbReference>
<dbReference type="GO" id="GO:0003677">
    <property type="term" value="F:DNA binding"/>
    <property type="evidence" value="ECO:0007669"/>
    <property type="project" value="UniProtKB-KW"/>
</dbReference>
<evidence type="ECO:0000259" key="4">
    <source>
        <dbReference type="PROSITE" id="PS50987"/>
    </source>
</evidence>
<dbReference type="PROSITE" id="PS50987">
    <property type="entry name" value="HTH_ARSR_2"/>
    <property type="match status" value="1"/>
</dbReference>
<evidence type="ECO:0000256" key="2">
    <source>
        <dbReference type="ARBA" id="ARBA00023125"/>
    </source>
</evidence>
<dbReference type="CDD" id="cd00090">
    <property type="entry name" value="HTH_ARSR"/>
    <property type="match status" value="1"/>
</dbReference>
<dbReference type="Gene3D" id="1.10.10.10">
    <property type="entry name" value="Winged helix-like DNA-binding domain superfamily/Winged helix DNA-binding domain"/>
    <property type="match status" value="1"/>
</dbReference>
<dbReference type="Proteomes" id="UP000521676">
    <property type="component" value="Unassembled WGS sequence"/>
</dbReference>
<dbReference type="InterPro" id="IPR051011">
    <property type="entry name" value="Metal_resp_trans_reg"/>
</dbReference>
<dbReference type="EMBL" id="JACATZ010000003">
    <property type="protein sequence ID" value="NWJ48865.1"/>
    <property type="molecule type" value="Genomic_DNA"/>
</dbReference>